<dbReference type="GO" id="GO:0030798">
    <property type="term" value="F:trans-aconitate 2-methyltransferase activity"/>
    <property type="evidence" value="ECO:0007669"/>
    <property type="project" value="InterPro"/>
</dbReference>
<dbReference type="SUPFAM" id="SSF53335">
    <property type="entry name" value="S-adenosyl-L-methionine-dependent methyltransferases"/>
    <property type="match status" value="1"/>
</dbReference>
<dbReference type="GO" id="GO:0032259">
    <property type="term" value="P:methylation"/>
    <property type="evidence" value="ECO:0007669"/>
    <property type="project" value="UniProtKB-KW"/>
</dbReference>
<dbReference type="InterPro" id="IPR023149">
    <property type="entry name" value="Trans_acon_MeTrfase_C"/>
</dbReference>
<reference evidence="4" key="1">
    <citation type="submission" date="2023-03" db="EMBL/GenBank/DDBJ databases">
        <authorList>
            <person name="Steffen K."/>
            <person name="Cardenas P."/>
        </authorList>
    </citation>
    <scope>NUCLEOTIDE SEQUENCE</scope>
</reference>
<keyword evidence="1" id="KW-0489">Methyltransferase</keyword>
<sequence>MGRIPLENPRVIYDLGCGSGNVTRLLADRWHDANVIGMDNSPEMLAQAAASGDGMVPGRVRWEEGDLAGWRPAQTPSVFFSNAVIQWVPDHHELVPRLWNTLPPGGCLAIQAPLSWDMRSHQIMRETLANGGAGGQPVGSAELRSAVGNRWVQDPDFYYDLLAPEAGHLDVWTTEYQHVLTGDDAVLEWVTGTGLRPILNGLEDGERESYLEEYRSRLNLEYPKRPDGVTLYPFRRLFFVAVRR</sequence>
<dbReference type="AlphaFoldDB" id="A0AA35WVH3"/>
<proteinExistence type="predicted"/>
<name>A0AA35WVH3_GEOBA</name>
<evidence type="ECO:0000259" key="3">
    <source>
        <dbReference type="Pfam" id="PF13649"/>
    </source>
</evidence>
<dbReference type="InterPro" id="IPR029063">
    <property type="entry name" value="SAM-dependent_MTases_sf"/>
</dbReference>
<feature type="domain" description="Methyltransferase" evidence="3">
    <location>
        <begin position="12"/>
        <end position="106"/>
    </location>
</feature>
<evidence type="ECO:0000256" key="1">
    <source>
        <dbReference type="ARBA" id="ARBA00022603"/>
    </source>
</evidence>
<dbReference type="CDD" id="cd02440">
    <property type="entry name" value="AdoMet_MTases"/>
    <property type="match status" value="1"/>
</dbReference>
<keyword evidence="5" id="KW-1185">Reference proteome</keyword>
<accession>A0AA35WVH3</accession>
<dbReference type="PANTHER" id="PTHR43861">
    <property type="entry name" value="TRANS-ACONITATE 2-METHYLTRANSFERASE-RELATED"/>
    <property type="match status" value="1"/>
</dbReference>
<protein>
    <submittedName>
        <fullName evidence="4">Trans-aconitate 2-methyltransferase</fullName>
    </submittedName>
</protein>
<evidence type="ECO:0000313" key="4">
    <source>
        <dbReference type="EMBL" id="CAI8028150.1"/>
    </source>
</evidence>
<comment type="caution">
    <text evidence="4">The sequence shown here is derived from an EMBL/GenBank/DDBJ whole genome shotgun (WGS) entry which is preliminary data.</text>
</comment>
<gene>
    <name evidence="4" type="ORF">GBAR_LOCUS16047</name>
</gene>
<evidence type="ECO:0000313" key="5">
    <source>
        <dbReference type="Proteomes" id="UP001174909"/>
    </source>
</evidence>
<dbReference type="Pfam" id="PF13649">
    <property type="entry name" value="Methyltransf_25"/>
    <property type="match status" value="1"/>
</dbReference>
<dbReference type="InterPro" id="IPR041698">
    <property type="entry name" value="Methyltransf_25"/>
</dbReference>
<dbReference type="Gene3D" id="1.10.150.290">
    <property type="entry name" value="S-adenosyl-L-methionine-dependent methyltransferases"/>
    <property type="match status" value="1"/>
</dbReference>
<dbReference type="Gene3D" id="3.40.50.150">
    <property type="entry name" value="Vaccinia Virus protein VP39"/>
    <property type="match status" value="1"/>
</dbReference>
<dbReference type="Proteomes" id="UP001174909">
    <property type="component" value="Unassembled WGS sequence"/>
</dbReference>
<dbReference type="EMBL" id="CASHTH010002320">
    <property type="protein sequence ID" value="CAI8028150.1"/>
    <property type="molecule type" value="Genomic_DNA"/>
</dbReference>
<evidence type="ECO:0000256" key="2">
    <source>
        <dbReference type="ARBA" id="ARBA00022679"/>
    </source>
</evidence>
<organism evidence="4 5">
    <name type="scientific">Geodia barretti</name>
    <name type="common">Barrett's horny sponge</name>
    <dbReference type="NCBI Taxonomy" id="519541"/>
    <lineage>
        <taxon>Eukaryota</taxon>
        <taxon>Metazoa</taxon>
        <taxon>Porifera</taxon>
        <taxon>Demospongiae</taxon>
        <taxon>Heteroscleromorpha</taxon>
        <taxon>Tetractinellida</taxon>
        <taxon>Astrophorina</taxon>
        <taxon>Geodiidae</taxon>
        <taxon>Geodia</taxon>
    </lineage>
</organism>
<dbReference type="PANTHER" id="PTHR43861:SF1">
    <property type="entry name" value="TRANS-ACONITATE 2-METHYLTRANSFERASE"/>
    <property type="match status" value="1"/>
</dbReference>
<keyword evidence="2" id="KW-0808">Transferase</keyword>